<dbReference type="Gene3D" id="3.50.30.40">
    <property type="entry name" value="Ribonuclease E inhibitor RraA/RraA-like"/>
    <property type="match status" value="1"/>
</dbReference>
<dbReference type="Pfam" id="PF03737">
    <property type="entry name" value="RraA-like"/>
    <property type="match status" value="1"/>
</dbReference>
<evidence type="ECO:0000256" key="5">
    <source>
        <dbReference type="ARBA" id="ARBA00012213"/>
    </source>
</evidence>
<dbReference type="SUPFAM" id="SSF89562">
    <property type="entry name" value="RraA-like"/>
    <property type="match status" value="1"/>
</dbReference>
<dbReference type="PANTHER" id="PTHR33254:SF4">
    <property type="entry name" value="4-HYDROXY-4-METHYL-2-OXOGLUTARATE ALDOLASE 3-RELATED"/>
    <property type="match status" value="1"/>
</dbReference>
<comment type="catalytic activity">
    <reaction evidence="12">
        <text>oxaloacetate + H(+) = pyruvate + CO2</text>
        <dbReference type="Rhea" id="RHEA:15641"/>
        <dbReference type="ChEBI" id="CHEBI:15361"/>
        <dbReference type="ChEBI" id="CHEBI:15378"/>
        <dbReference type="ChEBI" id="CHEBI:16452"/>
        <dbReference type="ChEBI" id="CHEBI:16526"/>
        <dbReference type="EC" id="4.1.1.112"/>
    </reaction>
</comment>
<comment type="catalytic activity">
    <reaction evidence="1">
        <text>4-hydroxy-4-methyl-2-oxoglutarate = 2 pyruvate</text>
        <dbReference type="Rhea" id="RHEA:22748"/>
        <dbReference type="ChEBI" id="CHEBI:15361"/>
        <dbReference type="ChEBI" id="CHEBI:58276"/>
        <dbReference type="EC" id="4.1.3.17"/>
    </reaction>
</comment>
<evidence type="ECO:0000256" key="10">
    <source>
        <dbReference type="ARBA" id="ARBA00030169"/>
    </source>
</evidence>
<reference evidence="14 15" key="1">
    <citation type="submission" date="2021-11" db="EMBL/GenBank/DDBJ databases">
        <title>Draft genome sequence of Paenibacillus profundus YoMME, a new Gram-positive bacteria with exoelectrogenic properties.</title>
        <authorList>
            <person name="Hubenova Y."/>
            <person name="Hubenova E."/>
            <person name="Manasiev Y."/>
            <person name="Peykov S."/>
            <person name="Mitov M."/>
        </authorList>
    </citation>
    <scope>NUCLEOTIDE SEQUENCE [LARGE SCALE GENOMIC DNA]</scope>
    <source>
        <strain evidence="14 15">YoMME</strain>
    </source>
</reference>
<comment type="cofactor">
    <cofactor evidence="2">
        <name>a divalent metal cation</name>
        <dbReference type="ChEBI" id="CHEBI:60240"/>
    </cofactor>
</comment>
<dbReference type="EMBL" id="JAJNBZ010000047">
    <property type="protein sequence ID" value="MCE5173337.1"/>
    <property type="molecule type" value="Genomic_DNA"/>
</dbReference>
<name>A0ABS8YPY3_9BACL</name>
<evidence type="ECO:0000256" key="3">
    <source>
        <dbReference type="ARBA" id="ARBA00008621"/>
    </source>
</evidence>
<dbReference type="CDD" id="cd16841">
    <property type="entry name" value="RraA_family"/>
    <property type="match status" value="1"/>
</dbReference>
<evidence type="ECO:0000256" key="8">
    <source>
        <dbReference type="ARBA" id="ARBA00025046"/>
    </source>
</evidence>
<protein>
    <recommendedName>
        <fullName evidence="7">Putative 4-hydroxy-4-methyl-2-oxoglutarate aldolase</fullName>
        <ecNumber evidence="6">4.1.1.112</ecNumber>
        <ecNumber evidence="5">4.1.3.17</ecNumber>
    </recommendedName>
    <alternativeName>
        <fullName evidence="11">Oxaloacetate decarboxylase</fullName>
    </alternativeName>
    <alternativeName>
        <fullName evidence="9">Regulator of ribonuclease activity homolog</fullName>
    </alternativeName>
    <alternativeName>
        <fullName evidence="10">RraA-like protein</fullName>
    </alternativeName>
</protein>
<evidence type="ECO:0000256" key="6">
    <source>
        <dbReference type="ARBA" id="ARBA00012947"/>
    </source>
</evidence>
<organism evidence="14 15">
    <name type="scientific">Paenibacillus profundus</name>
    <dbReference type="NCBI Taxonomy" id="1173085"/>
    <lineage>
        <taxon>Bacteria</taxon>
        <taxon>Bacillati</taxon>
        <taxon>Bacillota</taxon>
        <taxon>Bacilli</taxon>
        <taxon>Bacillales</taxon>
        <taxon>Paenibacillaceae</taxon>
        <taxon>Paenibacillus</taxon>
    </lineage>
</organism>
<sequence length="237" mass="24676">MTKVEVSFKHLPTTAISDATGGHTNLRSDIKPLADHFKIAGRAVTVRLPDGENRAVLEAIRAANEGDILVIDAKGNTNRAVAGDFILSLAKGIGVQGLVVDGVIRDIAGIRELNFPVFSLGTTVAAGNKNGGGKVNVPIAIGGVTVHPGDYVIGDVDGVVVVPQEDAERIAAAAETKLAKDERRVQEAHANGKESISAYLDKVLTSQLDNRASASLAKAAGLTLFGKREVISPDSND</sequence>
<gene>
    <name evidence="14" type="ORF">LQV63_29220</name>
</gene>
<dbReference type="InterPro" id="IPR005493">
    <property type="entry name" value="RraA/RraA-like"/>
</dbReference>
<evidence type="ECO:0000256" key="1">
    <source>
        <dbReference type="ARBA" id="ARBA00001342"/>
    </source>
</evidence>
<comment type="similarity">
    <text evidence="3">Belongs to the class II aldolase/RraA-like family.</text>
</comment>
<comment type="function">
    <text evidence="8">Catalyzes the aldol cleavage of 4-hydroxy-4-methyl-2-oxoglutarate (HMG) into 2 molecules of pyruvate. Also contains a secondary oxaloacetate (OAA) decarboxylase activity due to the common pyruvate enolate transition state formed following C-C bond cleavage in the retro-aldol and decarboxylation reactions.</text>
</comment>
<evidence type="ECO:0000256" key="12">
    <source>
        <dbReference type="ARBA" id="ARBA00047973"/>
    </source>
</evidence>
<evidence type="ECO:0000256" key="11">
    <source>
        <dbReference type="ARBA" id="ARBA00032305"/>
    </source>
</evidence>
<dbReference type="Proteomes" id="UP001199916">
    <property type="component" value="Unassembled WGS sequence"/>
</dbReference>
<evidence type="ECO:0000256" key="9">
    <source>
        <dbReference type="ARBA" id="ARBA00029596"/>
    </source>
</evidence>
<dbReference type="EC" id="4.1.1.112" evidence="6"/>
<comment type="subunit">
    <text evidence="4">Homotrimer.</text>
</comment>
<keyword evidence="15" id="KW-1185">Reference proteome</keyword>
<accession>A0ABS8YPY3</accession>
<dbReference type="RefSeq" id="WP_233699302.1">
    <property type="nucleotide sequence ID" value="NZ_JAJNBZ010000047.1"/>
</dbReference>
<evidence type="ECO:0000256" key="2">
    <source>
        <dbReference type="ARBA" id="ARBA00001968"/>
    </source>
</evidence>
<feature type="coiled-coil region" evidence="13">
    <location>
        <begin position="164"/>
        <end position="191"/>
    </location>
</feature>
<comment type="caution">
    <text evidence="14">The sequence shown here is derived from an EMBL/GenBank/DDBJ whole genome shotgun (WGS) entry which is preliminary data.</text>
</comment>
<evidence type="ECO:0000256" key="7">
    <source>
        <dbReference type="ARBA" id="ARBA00016549"/>
    </source>
</evidence>
<evidence type="ECO:0000256" key="4">
    <source>
        <dbReference type="ARBA" id="ARBA00011233"/>
    </source>
</evidence>
<evidence type="ECO:0000313" key="14">
    <source>
        <dbReference type="EMBL" id="MCE5173337.1"/>
    </source>
</evidence>
<keyword evidence="13" id="KW-0175">Coiled coil</keyword>
<evidence type="ECO:0000256" key="13">
    <source>
        <dbReference type="SAM" id="Coils"/>
    </source>
</evidence>
<dbReference type="EC" id="4.1.3.17" evidence="5"/>
<proteinExistence type="inferred from homology"/>
<evidence type="ECO:0000313" key="15">
    <source>
        <dbReference type="Proteomes" id="UP001199916"/>
    </source>
</evidence>
<dbReference type="PANTHER" id="PTHR33254">
    <property type="entry name" value="4-HYDROXY-4-METHYL-2-OXOGLUTARATE ALDOLASE 3-RELATED"/>
    <property type="match status" value="1"/>
</dbReference>
<dbReference type="InterPro" id="IPR036704">
    <property type="entry name" value="RraA/RraA-like_sf"/>
</dbReference>